<dbReference type="Proteomes" id="UP001530315">
    <property type="component" value="Unassembled WGS sequence"/>
</dbReference>
<feature type="signal peptide" evidence="1">
    <location>
        <begin position="1"/>
        <end position="18"/>
    </location>
</feature>
<gene>
    <name evidence="2" type="ORF">ACHAW5_003543</name>
</gene>
<sequence length="292" mass="31101">MKFAAALAVATAINGAAAFVAPQASRASTKVAMSDYNVNTSVRDNIDVGMGGPLSRGAGGRDLAEIWDNSSPVIVQGGSLRTWSFANPAIESVQVLLKTEGRPLDADVELWQGPDNTPHKMRVYVEDGALRTFNAVIGTPRGPNTVAIRNIGQLEFPLDAVVRPDRDDGLAANIASVAKRSETIQGGALRTYPFDPSVDSVAIILKTDGRPLNARIELLQGPNNNKQVVELYTEDGLDRPFFAIVETPGSGNVVRVVNTAPVEFPLYASVDAYRVGGGIDWPDDGLMIGRAF</sequence>
<keyword evidence="3" id="KW-1185">Reference proteome</keyword>
<feature type="chain" id="PRO_5044760441" evidence="1">
    <location>
        <begin position="19"/>
        <end position="292"/>
    </location>
</feature>
<organism evidence="2 3">
    <name type="scientific">Stephanodiscus triporus</name>
    <dbReference type="NCBI Taxonomy" id="2934178"/>
    <lineage>
        <taxon>Eukaryota</taxon>
        <taxon>Sar</taxon>
        <taxon>Stramenopiles</taxon>
        <taxon>Ochrophyta</taxon>
        <taxon>Bacillariophyta</taxon>
        <taxon>Coscinodiscophyceae</taxon>
        <taxon>Thalassiosirophycidae</taxon>
        <taxon>Stephanodiscales</taxon>
        <taxon>Stephanodiscaceae</taxon>
        <taxon>Stephanodiscus</taxon>
    </lineage>
</organism>
<accession>A0ABD3MPJ3</accession>
<dbReference type="EMBL" id="JALLAZ020001762">
    <property type="protein sequence ID" value="KAL3764894.1"/>
    <property type="molecule type" value="Genomic_DNA"/>
</dbReference>
<proteinExistence type="predicted"/>
<comment type="caution">
    <text evidence="2">The sequence shown here is derived from an EMBL/GenBank/DDBJ whole genome shotgun (WGS) entry which is preliminary data.</text>
</comment>
<dbReference type="Pfam" id="PF25192">
    <property type="entry name" value="DiatomPyrShell"/>
    <property type="match status" value="1"/>
</dbReference>
<reference evidence="2 3" key="1">
    <citation type="submission" date="2024-10" db="EMBL/GenBank/DDBJ databases">
        <title>Updated reference genomes for cyclostephanoid diatoms.</title>
        <authorList>
            <person name="Roberts W.R."/>
            <person name="Alverson A.J."/>
        </authorList>
    </citation>
    <scope>NUCLEOTIDE SEQUENCE [LARGE SCALE GENOMIC DNA]</scope>
    <source>
        <strain evidence="2 3">AJA276-08</strain>
    </source>
</reference>
<dbReference type="AlphaFoldDB" id="A0ABD3MPJ3"/>
<keyword evidence="1" id="KW-0732">Signal</keyword>
<evidence type="ECO:0000313" key="3">
    <source>
        <dbReference type="Proteomes" id="UP001530315"/>
    </source>
</evidence>
<evidence type="ECO:0000256" key="1">
    <source>
        <dbReference type="SAM" id="SignalP"/>
    </source>
</evidence>
<evidence type="ECO:0000313" key="2">
    <source>
        <dbReference type="EMBL" id="KAL3764894.1"/>
    </source>
</evidence>
<dbReference type="InterPro" id="IPR057491">
    <property type="entry name" value="DiatomPyrShell"/>
</dbReference>
<protein>
    <submittedName>
        <fullName evidence="2">Uncharacterized protein</fullName>
    </submittedName>
</protein>
<name>A0ABD3MPJ3_9STRA</name>